<organism evidence="2 3">
    <name type="scientific">Desulfonema ishimotonii</name>
    <dbReference type="NCBI Taxonomy" id="45657"/>
    <lineage>
        <taxon>Bacteria</taxon>
        <taxon>Pseudomonadati</taxon>
        <taxon>Thermodesulfobacteriota</taxon>
        <taxon>Desulfobacteria</taxon>
        <taxon>Desulfobacterales</taxon>
        <taxon>Desulfococcaceae</taxon>
        <taxon>Desulfonema</taxon>
    </lineage>
</organism>
<name>A0A401FU28_9BACT</name>
<evidence type="ECO:0000313" key="2">
    <source>
        <dbReference type="EMBL" id="GBC60463.1"/>
    </source>
</evidence>
<dbReference type="Proteomes" id="UP000288096">
    <property type="component" value="Unassembled WGS sequence"/>
</dbReference>
<proteinExistence type="predicted"/>
<dbReference type="NCBIfam" id="TIGR02605">
    <property type="entry name" value="CxxC_CxxC_SSSS"/>
    <property type="match status" value="1"/>
</dbReference>
<dbReference type="OrthoDB" id="9813321at2"/>
<dbReference type="SMART" id="SM00834">
    <property type="entry name" value="CxxC_CXXC_SSSS"/>
    <property type="match status" value="1"/>
</dbReference>
<sequence>MPKYEYNCPTCGHYFEKIAFMGDEDLPVPCPECGRKEVRRLTSAAGLFNGIANFSALAKDHS</sequence>
<accession>A0A401FU28</accession>
<gene>
    <name evidence="2" type="ORF">DENIS_1416</name>
</gene>
<dbReference type="AlphaFoldDB" id="A0A401FU28"/>
<dbReference type="InterPro" id="IPR013429">
    <property type="entry name" value="Regulatory_FmdB_Zinc_ribbon"/>
</dbReference>
<reference evidence="3" key="2">
    <citation type="submission" date="2019-01" db="EMBL/GenBank/DDBJ databases">
        <title>Genome sequence of Desulfonema ishimotonii strain Tokyo 01.</title>
        <authorList>
            <person name="Fukui M."/>
        </authorList>
    </citation>
    <scope>NUCLEOTIDE SEQUENCE [LARGE SCALE GENOMIC DNA]</scope>
    <source>
        <strain evidence="3">Tokyo 01</strain>
    </source>
</reference>
<evidence type="ECO:0000259" key="1">
    <source>
        <dbReference type="SMART" id="SM00834"/>
    </source>
</evidence>
<dbReference type="Pfam" id="PF09723">
    <property type="entry name" value="Zn_ribbon_8"/>
    <property type="match status" value="1"/>
</dbReference>
<dbReference type="SUPFAM" id="SSF57802">
    <property type="entry name" value="Rubredoxin-like"/>
    <property type="match status" value="1"/>
</dbReference>
<reference evidence="3" key="1">
    <citation type="submission" date="2017-11" db="EMBL/GenBank/DDBJ databases">
        <authorList>
            <person name="Watanabe M."/>
            <person name="Kojima H."/>
        </authorList>
    </citation>
    <scope>NUCLEOTIDE SEQUENCE [LARGE SCALE GENOMIC DNA]</scope>
    <source>
        <strain evidence="3">Tokyo 01</strain>
    </source>
</reference>
<keyword evidence="3" id="KW-1185">Reference proteome</keyword>
<dbReference type="RefSeq" id="WP_124327873.1">
    <property type="nucleotide sequence ID" value="NZ_BEXT01000001.1"/>
</dbReference>
<dbReference type="EMBL" id="BEXT01000001">
    <property type="protein sequence ID" value="GBC60463.1"/>
    <property type="molecule type" value="Genomic_DNA"/>
</dbReference>
<protein>
    <submittedName>
        <fullName evidence="2">Zinc ribbon domain-containing protein</fullName>
    </submittedName>
</protein>
<evidence type="ECO:0000313" key="3">
    <source>
        <dbReference type="Proteomes" id="UP000288096"/>
    </source>
</evidence>
<feature type="domain" description="Putative regulatory protein FmdB zinc ribbon" evidence="1">
    <location>
        <begin position="1"/>
        <end position="43"/>
    </location>
</feature>
<comment type="caution">
    <text evidence="2">The sequence shown here is derived from an EMBL/GenBank/DDBJ whole genome shotgun (WGS) entry which is preliminary data.</text>
</comment>